<organism evidence="2">
    <name type="scientific">bioreactor metagenome</name>
    <dbReference type="NCBI Taxonomy" id="1076179"/>
    <lineage>
        <taxon>unclassified sequences</taxon>
        <taxon>metagenomes</taxon>
        <taxon>ecological metagenomes</taxon>
    </lineage>
</organism>
<dbReference type="NCBIfam" id="NF037995">
    <property type="entry name" value="TRAP_S1"/>
    <property type="match status" value="1"/>
</dbReference>
<sequence length="362" mass="39721">MKAKKTICLLLALALVLSLAACGGSSGSGSASSAPSASASASAQVSSDTEKPVTLVCGNVATGDTNPYNMCLKWAQEYLEQNGSSITLDLQLQGVLGNETEQLQQVVLGNQDMAESADLSTTNIAPKMAFANFPMLFENYDDVYKGWAQDGWCFKLASGILDDAGLVLLGASDNGFRLITNSKRPIEKFEDMAGLKIRVPENSLLLEIWEKFGCQAAPIAFGELTAALQQKTVDGQELGLQHFYSNRWDEFNKYLTQINYDYSAFIITINKDRFNSLSAKQQQDLMDAFAYGTKKAMDYCVSFVADGLAKMKADGLQETEMTDEFRDKIYAVGYEIAHEDKWMSVLGEDLVNQMYPSATRQK</sequence>
<accession>A0A644Z632</accession>
<dbReference type="CDD" id="cd13603">
    <property type="entry name" value="PBP2_TRAP_Siap_TeaA_like"/>
    <property type="match status" value="1"/>
</dbReference>
<comment type="caution">
    <text evidence="2">The sequence shown here is derived from an EMBL/GenBank/DDBJ whole genome shotgun (WGS) entry which is preliminary data.</text>
</comment>
<gene>
    <name evidence="2" type="ORF">SDC9_82950</name>
</gene>
<protein>
    <recommendedName>
        <fullName evidence="3">Solute-binding protein</fullName>
    </recommendedName>
</protein>
<dbReference type="InterPro" id="IPR018389">
    <property type="entry name" value="DctP_fam"/>
</dbReference>
<evidence type="ECO:0000256" key="1">
    <source>
        <dbReference type="ARBA" id="ARBA00022729"/>
    </source>
</evidence>
<dbReference type="Pfam" id="PF03480">
    <property type="entry name" value="DctP"/>
    <property type="match status" value="1"/>
</dbReference>
<dbReference type="PROSITE" id="PS51257">
    <property type="entry name" value="PROKAR_LIPOPROTEIN"/>
    <property type="match status" value="1"/>
</dbReference>
<dbReference type="EMBL" id="VSSQ01007581">
    <property type="protein sequence ID" value="MPM36355.1"/>
    <property type="molecule type" value="Genomic_DNA"/>
</dbReference>
<evidence type="ECO:0008006" key="3">
    <source>
        <dbReference type="Google" id="ProtNLM"/>
    </source>
</evidence>
<dbReference type="GO" id="GO:0055085">
    <property type="term" value="P:transmembrane transport"/>
    <property type="evidence" value="ECO:0007669"/>
    <property type="project" value="InterPro"/>
</dbReference>
<dbReference type="PANTHER" id="PTHR33376:SF5">
    <property type="entry name" value="EXTRACYTOPLASMIC SOLUTE RECEPTOR PROTEIN"/>
    <property type="match status" value="1"/>
</dbReference>
<dbReference type="PANTHER" id="PTHR33376">
    <property type="match status" value="1"/>
</dbReference>
<dbReference type="Gene3D" id="3.40.190.170">
    <property type="entry name" value="Bacterial extracellular solute-binding protein, family 7"/>
    <property type="match status" value="1"/>
</dbReference>
<dbReference type="InterPro" id="IPR038404">
    <property type="entry name" value="TRAP_DctP_sf"/>
</dbReference>
<name>A0A644Z632_9ZZZZ</name>
<keyword evidence="1" id="KW-0732">Signal</keyword>
<dbReference type="AlphaFoldDB" id="A0A644Z632"/>
<proteinExistence type="predicted"/>
<reference evidence="2" key="1">
    <citation type="submission" date="2019-08" db="EMBL/GenBank/DDBJ databases">
        <authorList>
            <person name="Kucharzyk K."/>
            <person name="Murdoch R.W."/>
            <person name="Higgins S."/>
            <person name="Loffler F."/>
        </authorList>
    </citation>
    <scope>NUCLEOTIDE SEQUENCE</scope>
</reference>
<evidence type="ECO:0000313" key="2">
    <source>
        <dbReference type="EMBL" id="MPM36355.1"/>
    </source>
</evidence>